<name>A0AAD3S2T1_NEPGR</name>
<proteinExistence type="predicted"/>
<protein>
    <recommendedName>
        <fullName evidence="1">SPARK domain-containing protein</fullName>
    </recommendedName>
</protein>
<dbReference type="AlphaFoldDB" id="A0AAD3S2T1"/>
<evidence type="ECO:0000313" key="2">
    <source>
        <dbReference type="EMBL" id="GMH03311.1"/>
    </source>
</evidence>
<dbReference type="Pfam" id="PF19160">
    <property type="entry name" value="SPARK"/>
    <property type="match status" value="1"/>
</dbReference>
<feature type="domain" description="SPARK" evidence="1">
    <location>
        <begin position="9"/>
        <end position="133"/>
    </location>
</feature>
<reference evidence="2" key="1">
    <citation type="submission" date="2023-05" db="EMBL/GenBank/DDBJ databases">
        <title>Nepenthes gracilis genome sequencing.</title>
        <authorList>
            <person name="Fukushima K."/>
        </authorList>
    </citation>
    <scope>NUCLEOTIDE SEQUENCE</scope>
    <source>
        <strain evidence="2">SING2019-196</strain>
    </source>
</reference>
<dbReference type="Proteomes" id="UP001279734">
    <property type="component" value="Unassembled WGS sequence"/>
</dbReference>
<dbReference type="InterPro" id="IPR043891">
    <property type="entry name" value="SPARK"/>
</dbReference>
<accession>A0AAD3S2T1</accession>
<evidence type="ECO:0000313" key="3">
    <source>
        <dbReference type="Proteomes" id="UP001279734"/>
    </source>
</evidence>
<gene>
    <name evidence="2" type="ORF">Nepgr_005150</name>
</gene>
<organism evidence="2 3">
    <name type="scientific">Nepenthes gracilis</name>
    <name type="common">Slender pitcher plant</name>
    <dbReference type="NCBI Taxonomy" id="150966"/>
    <lineage>
        <taxon>Eukaryota</taxon>
        <taxon>Viridiplantae</taxon>
        <taxon>Streptophyta</taxon>
        <taxon>Embryophyta</taxon>
        <taxon>Tracheophyta</taxon>
        <taxon>Spermatophyta</taxon>
        <taxon>Magnoliopsida</taxon>
        <taxon>eudicotyledons</taxon>
        <taxon>Gunneridae</taxon>
        <taxon>Pentapetalae</taxon>
        <taxon>Caryophyllales</taxon>
        <taxon>Nepenthaceae</taxon>
        <taxon>Nepenthes</taxon>
    </lineage>
</organism>
<sequence>MQPLITLVGCPLNSSRSNVTLVASVCSNHDDHGKCCRYINAFVAVSIGHYANATSNLGVDLDVSEVCFHSILGTLELYGVPPNATGLCGFWSKITVNYVCKGRRTVTQMLQSPGFANVADNCEVPLLEESDCKGV</sequence>
<keyword evidence="3" id="KW-1185">Reference proteome</keyword>
<dbReference type="EMBL" id="BSYO01000004">
    <property type="protein sequence ID" value="GMH03311.1"/>
    <property type="molecule type" value="Genomic_DNA"/>
</dbReference>
<comment type="caution">
    <text evidence="2">The sequence shown here is derived from an EMBL/GenBank/DDBJ whole genome shotgun (WGS) entry which is preliminary data.</text>
</comment>
<evidence type="ECO:0000259" key="1">
    <source>
        <dbReference type="Pfam" id="PF19160"/>
    </source>
</evidence>